<dbReference type="SUPFAM" id="SSF111352">
    <property type="entry name" value="Ammonium transporter"/>
    <property type="match status" value="1"/>
</dbReference>
<dbReference type="InterPro" id="IPR024041">
    <property type="entry name" value="NH4_transpt_AmtB-like_dom"/>
</dbReference>
<feature type="transmembrane region" description="Helical" evidence="8">
    <location>
        <begin position="137"/>
        <end position="155"/>
    </location>
</feature>
<evidence type="ECO:0000256" key="2">
    <source>
        <dbReference type="ARBA" id="ARBA00005887"/>
    </source>
</evidence>
<dbReference type="GO" id="GO:0097272">
    <property type="term" value="P:ammonium homeostasis"/>
    <property type="evidence" value="ECO:0007669"/>
    <property type="project" value="TreeGrafter"/>
</dbReference>
<feature type="transmembrane region" description="Helical" evidence="8">
    <location>
        <begin position="111"/>
        <end position="130"/>
    </location>
</feature>
<sequence>MAINISAPAIINNIMTTQLDLEELKLNIDDMFLVINGIIVSLMQVGFACLEAGCVQPKNVTNIMMKNILDLFLCAISYWLVGYGLAYGGGGCGYYGKEYFAGVDMPSSQKGVWFFQYVFAATAATIISGAVAERCNFIAYIFYSVIISGVTYPIVSHWTWSPDGWLMKIGYSDFSGAGTVHMLAGTCSFIAALFIGPRNGRFSTIAPNEYNGHSMPLVATGTLLLITGFLSFNGASLGHITRPGDGVIVANSVANTIFGGSGAAVTILILAKAGLVGESRWPFAMTINAVLNGIVSVCGGVNEYTHLSAMMVGMIGCIIYLVLQWIIPRLKVDDPLETTAVHFGGGLWGVIATPLFVKGGFWNNPDSMPLLKSNLIGAGSIIVWSVVNSAILFGFLKVFDLLRVSTDTEIIGLDMSLHKEQAYPVTNISIENGHKSNKTTVIRHAYDNVAMQHTLQKSSTDHNGGPLEGKLALYTYPYNIQLSMD</sequence>
<protein>
    <recommendedName>
        <fullName evidence="9">Ammonium transporter AmtB-like domain-containing protein</fullName>
    </recommendedName>
</protein>
<keyword evidence="3" id="KW-0813">Transport</keyword>
<feature type="transmembrane region" description="Helical" evidence="8">
    <location>
        <begin position="217"/>
        <end position="235"/>
    </location>
</feature>
<feature type="transmembrane region" description="Helical" evidence="8">
    <location>
        <begin position="308"/>
        <end position="327"/>
    </location>
</feature>
<evidence type="ECO:0000256" key="7">
    <source>
        <dbReference type="ARBA" id="ARBA00023177"/>
    </source>
</evidence>
<feature type="transmembrane region" description="Helical" evidence="8">
    <location>
        <begin position="283"/>
        <end position="302"/>
    </location>
</feature>
<feature type="transmembrane region" description="Helical" evidence="8">
    <location>
        <begin position="71"/>
        <end position="91"/>
    </location>
</feature>
<keyword evidence="11" id="KW-1185">Reference proteome</keyword>
<dbReference type="PANTHER" id="PTHR11730">
    <property type="entry name" value="AMMONIUM TRANSPORTER"/>
    <property type="match status" value="1"/>
</dbReference>
<feature type="transmembrane region" description="Helical" evidence="8">
    <location>
        <begin position="247"/>
        <end position="271"/>
    </location>
</feature>
<reference evidence="10 11" key="1">
    <citation type="submission" date="2019-08" db="EMBL/GenBank/DDBJ databases">
        <title>The genome of the soybean aphid Biotype 1, its phylome, world population structure and adaptation to the North American continent.</title>
        <authorList>
            <person name="Giordano R."/>
            <person name="Donthu R.K."/>
            <person name="Hernandez A.G."/>
            <person name="Wright C.L."/>
            <person name="Zimin A.V."/>
        </authorList>
    </citation>
    <scope>NUCLEOTIDE SEQUENCE [LARGE SCALE GENOMIC DNA]</scope>
    <source>
        <tissue evidence="10">Whole aphids</tissue>
    </source>
</reference>
<accession>A0A6G0U105</accession>
<name>A0A6G0U105_APHGL</name>
<evidence type="ECO:0000313" key="11">
    <source>
        <dbReference type="Proteomes" id="UP000475862"/>
    </source>
</evidence>
<evidence type="ECO:0000313" key="10">
    <source>
        <dbReference type="EMBL" id="KAE9541610.1"/>
    </source>
</evidence>
<comment type="caution">
    <text evidence="10">The sequence shown here is derived from an EMBL/GenBank/DDBJ whole genome shotgun (WGS) entry which is preliminary data.</text>
</comment>
<feature type="transmembrane region" description="Helical" evidence="8">
    <location>
        <begin position="339"/>
        <end position="357"/>
    </location>
</feature>
<dbReference type="GO" id="GO:0005886">
    <property type="term" value="C:plasma membrane"/>
    <property type="evidence" value="ECO:0007669"/>
    <property type="project" value="TreeGrafter"/>
</dbReference>
<evidence type="ECO:0000256" key="5">
    <source>
        <dbReference type="ARBA" id="ARBA00022989"/>
    </source>
</evidence>
<feature type="domain" description="Ammonium transporter AmtB-like" evidence="9">
    <location>
        <begin position="32"/>
        <end position="423"/>
    </location>
</feature>
<dbReference type="Pfam" id="PF00909">
    <property type="entry name" value="Ammonium_transp"/>
    <property type="match status" value="1"/>
</dbReference>
<dbReference type="InterPro" id="IPR029020">
    <property type="entry name" value="Ammonium/urea_transptr"/>
</dbReference>
<feature type="transmembrane region" description="Helical" evidence="8">
    <location>
        <begin position="377"/>
        <end position="396"/>
    </location>
</feature>
<evidence type="ECO:0000256" key="3">
    <source>
        <dbReference type="ARBA" id="ARBA00022448"/>
    </source>
</evidence>
<organism evidence="10 11">
    <name type="scientific">Aphis glycines</name>
    <name type="common">Soybean aphid</name>
    <dbReference type="NCBI Taxonomy" id="307491"/>
    <lineage>
        <taxon>Eukaryota</taxon>
        <taxon>Metazoa</taxon>
        <taxon>Ecdysozoa</taxon>
        <taxon>Arthropoda</taxon>
        <taxon>Hexapoda</taxon>
        <taxon>Insecta</taxon>
        <taxon>Pterygota</taxon>
        <taxon>Neoptera</taxon>
        <taxon>Paraneoptera</taxon>
        <taxon>Hemiptera</taxon>
        <taxon>Sternorrhyncha</taxon>
        <taxon>Aphidomorpha</taxon>
        <taxon>Aphidoidea</taxon>
        <taxon>Aphididae</taxon>
        <taxon>Aphidini</taxon>
        <taxon>Aphis</taxon>
        <taxon>Aphis</taxon>
    </lineage>
</organism>
<keyword evidence="7" id="KW-0924">Ammonia transport</keyword>
<dbReference type="PANTHER" id="PTHR11730:SF6">
    <property type="entry name" value="AMMONIUM TRANSPORTER"/>
    <property type="match status" value="1"/>
</dbReference>
<evidence type="ECO:0000259" key="9">
    <source>
        <dbReference type="Pfam" id="PF00909"/>
    </source>
</evidence>
<keyword evidence="4 8" id="KW-0812">Transmembrane</keyword>
<gene>
    <name evidence="10" type="ORF">AGLY_003601</name>
</gene>
<keyword evidence="6 8" id="KW-0472">Membrane</keyword>
<feature type="transmembrane region" description="Helical" evidence="8">
    <location>
        <begin position="31"/>
        <end position="50"/>
    </location>
</feature>
<dbReference type="EMBL" id="VYZN01000012">
    <property type="protein sequence ID" value="KAE9541610.1"/>
    <property type="molecule type" value="Genomic_DNA"/>
</dbReference>
<evidence type="ECO:0000256" key="4">
    <source>
        <dbReference type="ARBA" id="ARBA00022692"/>
    </source>
</evidence>
<feature type="transmembrane region" description="Helical" evidence="8">
    <location>
        <begin position="175"/>
        <end position="196"/>
    </location>
</feature>
<evidence type="ECO:0000256" key="8">
    <source>
        <dbReference type="SAM" id="Phobius"/>
    </source>
</evidence>
<proteinExistence type="inferred from homology"/>
<dbReference type="AlphaFoldDB" id="A0A6G0U105"/>
<comment type="similarity">
    <text evidence="2">Belongs to the ammonia transporter channel (TC 1.A.11.2) family.</text>
</comment>
<dbReference type="GO" id="GO:0008519">
    <property type="term" value="F:ammonium channel activity"/>
    <property type="evidence" value="ECO:0007669"/>
    <property type="project" value="InterPro"/>
</dbReference>
<keyword evidence="5 8" id="KW-1133">Transmembrane helix</keyword>
<dbReference type="Proteomes" id="UP000475862">
    <property type="component" value="Unassembled WGS sequence"/>
</dbReference>
<dbReference type="Gene3D" id="1.10.3430.10">
    <property type="entry name" value="Ammonium transporter AmtB like domains"/>
    <property type="match status" value="1"/>
</dbReference>
<evidence type="ECO:0000256" key="1">
    <source>
        <dbReference type="ARBA" id="ARBA00004141"/>
    </source>
</evidence>
<evidence type="ECO:0000256" key="6">
    <source>
        <dbReference type="ARBA" id="ARBA00023136"/>
    </source>
</evidence>
<dbReference type="OrthoDB" id="534912at2759"/>
<comment type="subcellular location">
    <subcellularLocation>
        <location evidence="1">Membrane</location>
        <topology evidence="1">Multi-pass membrane protein</topology>
    </subcellularLocation>
</comment>